<evidence type="ECO:0000313" key="1">
    <source>
        <dbReference type="EMBL" id="SBS28474.1"/>
    </source>
</evidence>
<dbReference type="AlphaFoldDB" id="A0A1A8T822"/>
<dbReference type="Proteomes" id="UP000092627">
    <property type="component" value="Unassembled WGS sequence"/>
</dbReference>
<sequence>MKAAKKKVTQQMIYRSVASSTAIETGAAIRGIERKLAQNKKKYSALTLAV</sequence>
<evidence type="ECO:0000313" key="2">
    <source>
        <dbReference type="Proteomes" id="UP000092627"/>
    </source>
</evidence>
<reference evidence="1 2" key="1">
    <citation type="submission" date="2016-06" db="EMBL/GenBank/DDBJ databases">
        <authorList>
            <person name="Kjaerup R.B."/>
            <person name="Dalgaard T.S."/>
            <person name="Juul-Madsen H.R."/>
        </authorList>
    </citation>
    <scope>NUCLEOTIDE SEQUENCE [LARGE SCALE GENOMIC DNA]</scope>
    <source>
        <strain evidence="1 2">CECT 5080</strain>
    </source>
</reference>
<organism evidence="1 2">
    <name type="scientific">Marinomonas aquimarina</name>
    <dbReference type="NCBI Taxonomy" id="295068"/>
    <lineage>
        <taxon>Bacteria</taxon>
        <taxon>Pseudomonadati</taxon>
        <taxon>Pseudomonadota</taxon>
        <taxon>Gammaproteobacteria</taxon>
        <taxon>Oceanospirillales</taxon>
        <taxon>Oceanospirillaceae</taxon>
        <taxon>Marinomonas</taxon>
    </lineage>
</organism>
<name>A0A1A8T822_9GAMM</name>
<dbReference type="RefSeq" id="WP_197464562.1">
    <property type="nucleotide sequence ID" value="NZ_FLOC01000005.1"/>
</dbReference>
<accession>A0A1A8T822</accession>
<gene>
    <name evidence="1" type="ORF">MAQ5080_01106</name>
</gene>
<proteinExistence type="predicted"/>
<keyword evidence="2" id="KW-1185">Reference proteome</keyword>
<dbReference type="EMBL" id="FLOC01000005">
    <property type="protein sequence ID" value="SBS28474.1"/>
    <property type="molecule type" value="Genomic_DNA"/>
</dbReference>
<protein>
    <submittedName>
        <fullName evidence="1">Uncharacterized protein</fullName>
    </submittedName>
</protein>